<dbReference type="Proteomes" id="UP000053605">
    <property type="component" value="Unassembled WGS sequence"/>
</dbReference>
<evidence type="ECO:0000313" key="4">
    <source>
        <dbReference type="Proteomes" id="UP000053605"/>
    </source>
</evidence>
<evidence type="ECO:0000256" key="1">
    <source>
        <dbReference type="SAM" id="Phobius"/>
    </source>
</evidence>
<dbReference type="AlphaFoldDB" id="A0A091WHY1"/>
<reference evidence="3 4" key="1">
    <citation type="submission" date="2014-04" db="EMBL/GenBank/DDBJ databases">
        <title>Genome evolution of avian class.</title>
        <authorList>
            <person name="Zhang G."/>
            <person name="Li C."/>
        </authorList>
    </citation>
    <scope>NUCLEOTIDE SEQUENCE [LARGE SCALE GENOMIC DNA]</scope>
    <source>
        <strain evidence="3">BGI_N306</strain>
    </source>
</reference>
<evidence type="ECO:0000259" key="2">
    <source>
        <dbReference type="PROSITE" id="PS51841"/>
    </source>
</evidence>
<dbReference type="STRING" id="30419.A0A091WHY1"/>
<gene>
    <name evidence="3" type="ORF">N306_07234</name>
</gene>
<accession>A0A091WHY1</accession>
<dbReference type="PROSITE" id="PS51841">
    <property type="entry name" value="LTD"/>
    <property type="match status" value="1"/>
</dbReference>
<keyword evidence="1" id="KW-0472">Membrane</keyword>
<name>A0A091WHY1_OPIHO</name>
<dbReference type="InterPro" id="IPR001322">
    <property type="entry name" value="Lamin_tail_dom"/>
</dbReference>
<sequence length="536" mass="58009">KLLINEVNPDNPGGGEDAEYIELFYTGQTRFDLQGYWLVLYNGKNSRAYRVLDLSGHHTDKLGYFLVGSSAMSPAPMIRLPPNTIQNGADAVALYYSNTTLYTVSMAVTAEGLVDAVVYTSRMPEKADQLIKVLVPGQSILYENDSHSTEDESLSRCHSLSTKLQSSFQVTTVTPLGENFCSSSSVPVPPVVHISELCLAGGTTPYHFVELEGKPGTSLGGLSLVFFSGKEGKVHASVPLRGTVGATGLFVFALDRAHGHDGTNLIFKDISAASEGSSAIAVYSTSVVPGGTKATSENLVDALVYTCEPSAAGGHLDFLGASYAVPCKDDRPVSLSRCTSSNASAELQFGISDPTPGLQNSCPQDAFAVDLHLCLLTPNCSIWTLHHRRMLKSLGKVLVNSLEEKCSCGVSELYLQDLNLMCMGSLVKVWGQVWARQLAQQRSIETWRQGFLTSPHSFSVDGRVLETSPECITPKNALSMSHNGASFQGWEITLFVVGSLLLVFLLGGLAFYFTKRRPQNYTNIEMTDRREIAADF</sequence>
<keyword evidence="1" id="KW-1133">Transmembrane helix</keyword>
<feature type="non-terminal residue" evidence="3">
    <location>
        <position position="1"/>
    </location>
</feature>
<keyword evidence="1" id="KW-0812">Transmembrane</keyword>
<dbReference type="PANTHER" id="PTHR37397:SF1">
    <property type="entry name" value="LTD DOMAIN-CONTAINING PROTEIN"/>
    <property type="match status" value="1"/>
</dbReference>
<protein>
    <recommendedName>
        <fullName evidence="2">LTD domain-containing protein</fullName>
    </recommendedName>
</protein>
<proteinExistence type="predicted"/>
<feature type="transmembrane region" description="Helical" evidence="1">
    <location>
        <begin position="492"/>
        <end position="513"/>
    </location>
</feature>
<feature type="domain" description="LTD" evidence="2">
    <location>
        <begin position="1"/>
        <end position="138"/>
    </location>
</feature>
<keyword evidence="4" id="KW-1185">Reference proteome</keyword>
<dbReference type="EMBL" id="KK735490">
    <property type="protein sequence ID" value="KFR14403.1"/>
    <property type="molecule type" value="Genomic_DNA"/>
</dbReference>
<dbReference type="PhylomeDB" id="A0A091WHY1"/>
<evidence type="ECO:0000313" key="3">
    <source>
        <dbReference type="EMBL" id="KFR14403.1"/>
    </source>
</evidence>
<organism evidence="3 4">
    <name type="scientific">Opisthocomus hoazin</name>
    <name type="common">Hoatzin</name>
    <name type="synonym">Phasianus hoazin</name>
    <dbReference type="NCBI Taxonomy" id="30419"/>
    <lineage>
        <taxon>Eukaryota</taxon>
        <taxon>Metazoa</taxon>
        <taxon>Chordata</taxon>
        <taxon>Craniata</taxon>
        <taxon>Vertebrata</taxon>
        <taxon>Euteleostomi</taxon>
        <taxon>Archelosauria</taxon>
        <taxon>Archosauria</taxon>
        <taxon>Dinosauria</taxon>
        <taxon>Saurischia</taxon>
        <taxon>Theropoda</taxon>
        <taxon>Coelurosauria</taxon>
        <taxon>Aves</taxon>
        <taxon>Neognathae</taxon>
        <taxon>Neoaves</taxon>
        <taxon>Opisthocomiformes</taxon>
        <taxon>Opisthocomidae</taxon>
        <taxon>Opisthocomus</taxon>
    </lineage>
</organism>
<dbReference type="PANTHER" id="PTHR37397">
    <property type="entry name" value="SI:CH211-183D21.1"/>
    <property type="match status" value="1"/>
</dbReference>
<feature type="non-terminal residue" evidence="3">
    <location>
        <position position="536"/>
    </location>
</feature>